<feature type="non-terminal residue" evidence="1">
    <location>
        <position position="45"/>
    </location>
</feature>
<organism evidence="1">
    <name type="scientific">marine metagenome</name>
    <dbReference type="NCBI Taxonomy" id="408172"/>
    <lineage>
        <taxon>unclassified sequences</taxon>
        <taxon>metagenomes</taxon>
        <taxon>ecological metagenomes</taxon>
    </lineage>
</organism>
<reference evidence="1" key="1">
    <citation type="submission" date="2018-05" db="EMBL/GenBank/DDBJ databases">
        <authorList>
            <person name="Lanie J.A."/>
            <person name="Ng W.-L."/>
            <person name="Kazmierczak K.M."/>
            <person name="Andrzejewski T.M."/>
            <person name="Davidsen T.M."/>
            <person name="Wayne K.J."/>
            <person name="Tettelin H."/>
            <person name="Glass J.I."/>
            <person name="Rusch D."/>
            <person name="Podicherti R."/>
            <person name="Tsui H.-C.T."/>
            <person name="Winkler M.E."/>
        </authorList>
    </citation>
    <scope>NUCLEOTIDE SEQUENCE</scope>
</reference>
<proteinExistence type="predicted"/>
<dbReference type="EMBL" id="UINC01218450">
    <property type="protein sequence ID" value="SVE45476.1"/>
    <property type="molecule type" value="Genomic_DNA"/>
</dbReference>
<dbReference type="AlphaFoldDB" id="A0A383DLW3"/>
<gene>
    <name evidence="1" type="ORF">METZ01_LOCUS498330</name>
</gene>
<evidence type="ECO:0000313" key="1">
    <source>
        <dbReference type="EMBL" id="SVE45476.1"/>
    </source>
</evidence>
<protein>
    <submittedName>
        <fullName evidence="1">Uncharacterized protein</fullName>
    </submittedName>
</protein>
<accession>A0A383DLW3</accession>
<name>A0A383DLW3_9ZZZZ</name>
<sequence>MLDTADRFPRVNDWATVGSCAVNPSWNSTAGGLGVAIGSGMILLA</sequence>